<feature type="region of interest" description="Disordered" evidence="3">
    <location>
        <begin position="1"/>
        <end position="65"/>
    </location>
</feature>
<evidence type="ECO:0000256" key="3">
    <source>
        <dbReference type="SAM" id="MobiDB-lite"/>
    </source>
</evidence>
<dbReference type="EMBL" id="FODD01000013">
    <property type="protein sequence ID" value="SEN93349.1"/>
    <property type="molecule type" value="Genomic_DNA"/>
</dbReference>
<dbReference type="GO" id="GO:0032259">
    <property type="term" value="P:methylation"/>
    <property type="evidence" value="ECO:0007669"/>
    <property type="project" value="UniProtKB-KW"/>
</dbReference>
<protein>
    <submittedName>
        <fullName evidence="5">Methyltransferase domain-containing protein</fullName>
    </submittedName>
</protein>
<dbReference type="Gene3D" id="3.40.50.150">
    <property type="entry name" value="Vaccinia Virus protein VP39"/>
    <property type="match status" value="1"/>
</dbReference>
<keyword evidence="6" id="KW-1185">Reference proteome</keyword>
<dbReference type="CDD" id="cd02440">
    <property type="entry name" value="AdoMet_MTases"/>
    <property type="match status" value="1"/>
</dbReference>
<feature type="compositionally biased region" description="Basic and acidic residues" evidence="3">
    <location>
        <begin position="8"/>
        <end position="26"/>
    </location>
</feature>
<evidence type="ECO:0000259" key="4">
    <source>
        <dbReference type="Pfam" id="PF13649"/>
    </source>
</evidence>
<evidence type="ECO:0000313" key="5">
    <source>
        <dbReference type="EMBL" id="SEN93349.1"/>
    </source>
</evidence>
<dbReference type="AlphaFoldDB" id="A0A1H8KK66"/>
<feature type="domain" description="Methyltransferase" evidence="4">
    <location>
        <begin position="99"/>
        <end position="195"/>
    </location>
</feature>
<evidence type="ECO:0000256" key="2">
    <source>
        <dbReference type="ARBA" id="ARBA00022679"/>
    </source>
</evidence>
<dbReference type="RefSeq" id="WP_075016935.1">
    <property type="nucleotide sequence ID" value="NZ_FODD01000013.1"/>
</dbReference>
<name>A0A1H8KK66_9ACTN</name>
<dbReference type="SUPFAM" id="SSF53335">
    <property type="entry name" value="S-adenosyl-L-methionine-dependent methyltransferases"/>
    <property type="match status" value="1"/>
</dbReference>
<dbReference type="Proteomes" id="UP000181951">
    <property type="component" value="Unassembled WGS sequence"/>
</dbReference>
<dbReference type="InterPro" id="IPR041698">
    <property type="entry name" value="Methyltransf_25"/>
</dbReference>
<organism evidence="5 6">
    <name type="scientific">Actinacidiphila rubida</name>
    <dbReference type="NCBI Taxonomy" id="310780"/>
    <lineage>
        <taxon>Bacteria</taxon>
        <taxon>Bacillati</taxon>
        <taxon>Actinomycetota</taxon>
        <taxon>Actinomycetes</taxon>
        <taxon>Kitasatosporales</taxon>
        <taxon>Streptomycetaceae</taxon>
        <taxon>Actinacidiphila</taxon>
    </lineage>
</organism>
<dbReference type="GO" id="GO:0017000">
    <property type="term" value="P:antibiotic biosynthetic process"/>
    <property type="evidence" value="ECO:0007669"/>
    <property type="project" value="UniProtKB-ARBA"/>
</dbReference>
<dbReference type="Pfam" id="PF13649">
    <property type="entry name" value="Methyltransf_25"/>
    <property type="match status" value="1"/>
</dbReference>
<dbReference type="STRING" id="310780.SAMN05216267_101357"/>
<keyword evidence="2 5" id="KW-0808">Transferase</keyword>
<dbReference type="OrthoDB" id="3382693at2"/>
<gene>
    <name evidence="5" type="ORF">SAMN05216267_101357</name>
</gene>
<dbReference type="GO" id="GO:0008168">
    <property type="term" value="F:methyltransferase activity"/>
    <property type="evidence" value="ECO:0007669"/>
    <property type="project" value="UniProtKB-KW"/>
</dbReference>
<keyword evidence="1 5" id="KW-0489">Methyltransferase</keyword>
<evidence type="ECO:0000313" key="6">
    <source>
        <dbReference type="Proteomes" id="UP000181951"/>
    </source>
</evidence>
<dbReference type="InterPro" id="IPR029063">
    <property type="entry name" value="SAM-dependent_MTases_sf"/>
</dbReference>
<sequence length="335" mass="35589">MSHPLPHSAHDGAPAHDRPASHDPDAAPHQPGPGNGHSPTHSHSGEGHRHGHGSDDHAAHGGAHDDDHAELLDLDAEVFAEQLSSLTAWLPVDGAPRRVVDLGCGTGAGTLALLARFPDAEVTAVDFSPAHLNRLREKAAERGVAGRVRTVRADLDAGWPDLGRPDLVWASASLHHMADPDRTLQRIRDVLASGGLLAVVELAGFPRFLPADAPRDAPGLEDRAHALSDRRHAEQLRHRGADWGAKLSTAGFTLAAERTLAVRLDRAGLDPARSETLGRYALSALRRLHGAVADDLSASDLAALDRLLDTAAPDGVLHRGDLTMRTERTAWAARP</sequence>
<dbReference type="PANTHER" id="PTHR43861:SF1">
    <property type="entry name" value="TRANS-ACONITATE 2-METHYLTRANSFERASE"/>
    <property type="match status" value="1"/>
</dbReference>
<evidence type="ECO:0000256" key="1">
    <source>
        <dbReference type="ARBA" id="ARBA00022603"/>
    </source>
</evidence>
<proteinExistence type="predicted"/>
<reference evidence="5 6" key="1">
    <citation type="submission" date="2016-10" db="EMBL/GenBank/DDBJ databases">
        <authorList>
            <person name="de Groot N.N."/>
        </authorList>
    </citation>
    <scope>NUCLEOTIDE SEQUENCE [LARGE SCALE GENOMIC DNA]</scope>
    <source>
        <strain evidence="5 6">CGMCC 4.2026</strain>
    </source>
</reference>
<accession>A0A1H8KK66</accession>
<feature type="compositionally biased region" description="Basic and acidic residues" evidence="3">
    <location>
        <begin position="43"/>
        <end position="65"/>
    </location>
</feature>
<dbReference type="PANTHER" id="PTHR43861">
    <property type="entry name" value="TRANS-ACONITATE 2-METHYLTRANSFERASE-RELATED"/>
    <property type="match status" value="1"/>
</dbReference>